<dbReference type="Gene3D" id="1.25.40.700">
    <property type="match status" value="1"/>
</dbReference>
<dbReference type="EMBL" id="GFDL01012096">
    <property type="protein sequence ID" value="JAV22949.1"/>
    <property type="molecule type" value="Transcribed_RNA"/>
</dbReference>
<proteinExistence type="inferred from homology"/>
<reference evidence="11" key="1">
    <citation type="submission" date="2017-01" db="EMBL/GenBank/DDBJ databases">
        <title>A deep insight into the sialotranscriptome of adult male and female Cluex tarsalis mosquitoes.</title>
        <authorList>
            <person name="Ribeiro J.M."/>
            <person name="Moreira F."/>
            <person name="Bernard K.A."/>
            <person name="Calvo E."/>
        </authorList>
    </citation>
    <scope>NUCLEOTIDE SEQUENCE</scope>
    <source>
        <strain evidence="11">Kern County</strain>
        <tissue evidence="11">Salivary glands</tissue>
    </source>
</reference>
<evidence type="ECO:0000256" key="5">
    <source>
        <dbReference type="ARBA" id="ARBA00022927"/>
    </source>
</evidence>
<evidence type="ECO:0000256" key="4">
    <source>
        <dbReference type="ARBA" id="ARBA00022816"/>
    </source>
</evidence>
<comment type="subcellular location">
    <subcellularLocation>
        <location evidence="1">Nucleus envelope</location>
    </subcellularLocation>
</comment>
<organism evidence="11">
    <name type="scientific">Culex tarsalis</name>
    <name type="common">Encephalitis mosquito</name>
    <dbReference type="NCBI Taxonomy" id="7177"/>
    <lineage>
        <taxon>Eukaryota</taxon>
        <taxon>Metazoa</taxon>
        <taxon>Ecdysozoa</taxon>
        <taxon>Arthropoda</taxon>
        <taxon>Hexapoda</taxon>
        <taxon>Insecta</taxon>
        <taxon>Pterygota</taxon>
        <taxon>Neoptera</taxon>
        <taxon>Endopterygota</taxon>
        <taxon>Diptera</taxon>
        <taxon>Nematocera</taxon>
        <taxon>Culicoidea</taxon>
        <taxon>Culicidae</taxon>
        <taxon>Culicinae</taxon>
        <taxon>Culicini</taxon>
        <taxon>Culex</taxon>
        <taxon>Culex</taxon>
    </lineage>
</organism>
<keyword evidence="5" id="KW-0653">Protein transport</keyword>
<dbReference type="InterPro" id="IPR007187">
    <property type="entry name" value="Nucleoporin_Nup133/Nup155_C"/>
</dbReference>
<dbReference type="GO" id="GO:0031080">
    <property type="term" value="C:nuclear pore outer ring"/>
    <property type="evidence" value="ECO:0007669"/>
    <property type="project" value="TreeGrafter"/>
</dbReference>
<feature type="region of interest" description="Disordered" evidence="8">
    <location>
        <begin position="1"/>
        <end position="58"/>
    </location>
</feature>
<dbReference type="InterPro" id="IPR015943">
    <property type="entry name" value="WD40/YVTN_repeat-like_dom_sf"/>
</dbReference>
<feature type="compositionally biased region" description="Gly residues" evidence="8">
    <location>
        <begin position="28"/>
        <end position="44"/>
    </location>
</feature>
<protein>
    <submittedName>
        <fullName evidence="11">Putative nuclear pore complex nup133 component sc</fullName>
    </submittedName>
</protein>
<dbReference type="SUPFAM" id="SSF117289">
    <property type="entry name" value="Nucleoporin domain"/>
    <property type="match status" value="1"/>
</dbReference>
<feature type="domain" description="Nucleoporin Nup133/Nup155-like N-terminal" evidence="10">
    <location>
        <begin position="75"/>
        <end position="493"/>
    </location>
</feature>
<dbReference type="PANTHER" id="PTHR13405">
    <property type="entry name" value="NUCLEAR PORE COMPLEX PROTEIN NUP133"/>
    <property type="match status" value="1"/>
</dbReference>
<sequence length="1188" mass="132503">MDKSFGTLFGPPKNSSVSRSRQSLGGSLFSGGGGVGIRKGGGPPLVGSVGRKGSGRYSLSTRSNISTLQVVAKSDYNVLECYGLPLPVQVNEMIFAERSTPVSIGYGPNGWAWLVHGRRLLIWQYRESHSKAAAMASGGDFPTPRRALASQCRQLTLPHCDIGHKATLVSVFIAEGHQMASCLAVSPAGDVRYWPSIAHDGSSLDECNILEGQEFEEVVGLSSGNYLLVTTTCSLVQLQIPAQAGRQSIVARLVKPPSGFFGGIGKKFASIIIGMHSIQERENKLIKIASEKVSAHEWHITVLADKWIQRWAFSTSGAAGERFLCEDAEIMRKIRDFFVQKLWARDAGGEIELWPLDMRATDRGVVILGAACNPQRTPQVFYALLTFVFEGDGMVLKESTMMKYKGFYSREREEETTGFKFVANRAVAYVYNEKVIYPVNLDRGVGSSAANSESSSPTEELEKIEFNVQDDAILAANCFQNTALFFSKIHGLVVVTPSDFEPNSEVFNSSVSSDVFNPNISVNDSVFISQSIFAPATTNAGNLVLYDLDPEEISNADKDPVSQLKAAFIYHIKRNIPASNEIINEILQSAELKPLDGTVDQIVLQIAHDLAEDIPAADPRWELTQKHALGSSTSMQIVQQLREKNIALTQFIDFLHASTLWDKLGASSSAGGDLVRPTAHLLGDIAEKIVAAIALKCLHASHARIIDEAIELVLREGNRSPPSPNLTNQDLFYVQVNQIHEIFKVFADLVESYIRQEFTTTQVQTALVEINTITVTVLQEVTKFREAKADLFSVRDELNRYECVPWTASSGKYGMKDVLLHMINGTLKYGIKGSGEPEFKIKHYKQMTELVDFVLDGRKRYLDSVADEAKRAVLLQQYESQRSDLIFPLVDAEQYELAAKLAEKYLDFQILVVICDKTNSQARLDEYIERYKELDFSQFAISWHMRQNKQGDIFQRFKGNQAELARFLSDHPSLAWIQLVFNGELAQAAEVLLALAQNEKELLSRKRVMLSLSKLCALAAEGDFGAQIAEINSEAKLLDLQEEIPVDILNIYGYDTKNAKVLSPEEIVDLYIADEYSKSSETEFRKALELLDFVEEPMEVRHKIWCAAILRDSWDNYNPNAPLDTMQSMMFFRLIDLCYILDGELENFLPAVENFLGASELGDLVESKSFQYLIKLGYEHIYDSYKKK</sequence>
<evidence type="ECO:0000256" key="3">
    <source>
        <dbReference type="ARBA" id="ARBA00022448"/>
    </source>
</evidence>
<evidence type="ECO:0000256" key="8">
    <source>
        <dbReference type="SAM" id="MobiDB-lite"/>
    </source>
</evidence>
<accession>A0A1Q3F5Z5</accession>
<evidence type="ECO:0000259" key="9">
    <source>
        <dbReference type="Pfam" id="PF03177"/>
    </source>
</evidence>
<keyword evidence="6" id="KW-0811">Translocation</keyword>
<evidence type="ECO:0000256" key="2">
    <source>
        <dbReference type="ARBA" id="ARBA00005569"/>
    </source>
</evidence>
<dbReference type="GO" id="GO:0000972">
    <property type="term" value="P:transcription-dependent tethering of RNA polymerase II gene DNA at nuclear periphery"/>
    <property type="evidence" value="ECO:0007669"/>
    <property type="project" value="TreeGrafter"/>
</dbReference>
<dbReference type="Gene3D" id="2.130.10.10">
    <property type="entry name" value="YVTN repeat-like/Quinoprotein amine dehydrogenase"/>
    <property type="match status" value="1"/>
</dbReference>
<dbReference type="InterPro" id="IPR014908">
    <property type="entry name" value="Nucleoporin_Nup133/Nup155_N"/>
</dbReference>
<keyword evidence="4" id="KW-0509">mRNA transport</keyword>
<dbReference type="GO" id="GO:0016973">
    <property type="term" value="P:poly(A)+ mRNA export from nucleus"/>
    <property type="evidence" value="ECO:0007669"/>
    <property type="project" value="TreeGrafter"/>
</dbReference>
<evidence type="ECO:0000256" key="1">
    <source>
        <dbReference type="ARBA" id="ARBA00004259"/>
    </source>
</evidence>
<feature type="domain" description="Nucleoporin Nup133/Nup155-like C-terminal" evidence="9">
    <location>
        <begin position="876"/>
        <end position="1057"/>
    </location>
</feature>
<evidence type="ECO:0000259" key="10">
    <source>
        <dbReference type="Pfam" id="PF08801"/>
    </source>
</evidence>
<feature type="compositionally biased region" description="Low complexity" evidence="8">
    <location>
        <begin position="15"/>
        <end position="27"/>
    </location>
</feature>
<dbReference type="Pfam" id="PF08801">
    <property type="entry name" value="Nucleoporin_N"/>
    <property type="match status" value="1"/>
</dbReference>
<evidence type="ECO:0000256" key="7">
    <source>
        <dbReference type="ARBA" id="ARBA00023242"/>
    </source>
</evidence>
<evidence type="ECO:0000313" key="11">
    <source>
        <dbReference type="EMBL" id="JAV22949.1"/>
    </source>
</evidence>
<dbReference type="GO" id="GO:0006606">
    <property type="term" value="P:protein import into nucleus"/>
    <property type="evidence" value="ECO:0007669"/>
    <property type="project" value="TreeGrafter"/>
</dbReference>
<dbReference type="GO" id="GO:0017056">
    <property type="term" value="F:structural constituent of nuclear pore"/>
    <property type="evidence" value="ECO:0007669"/>
    <property type="project" value="InterPro"/>
</dbReference>
<dbReference type="InterPro" id="IPR037624">
    <property type="entry name" value="Nup133-like"/>
</dbReference>
<dbReference type="PANTHER" id="PTHR13405:SF11">
    <property type="entry name" value="NUCLEAR PORE COMPLEX PROTEIN NUP133"/>
    <property type="match status" value="1"/>
</dbReference>
<name>A0A1Q3F5Z5_CULTA</name>
<evidence type="ECO:0000256" key="6">
    <source>
        <dbReference type="ARBA" id="ARBA00023010"/>
    </source>
</evidence>
<comment type="similarity">
    <text evidence="2">Belongs to the nucleoporin Nup133 family.</text>
</comment>
<dbReference type="Gene3D" id="1.20.58.1380">
    <property type="match status" value="1"/>
</dbReference>
<keyword evidence="3" id="KW-0813">Transport</keyword>
<keyword evidence="7" id="KW-0539">Nucleus</keyword>
<dbReference type="AlphaFoldDB" id="A0A1Q3F5Z5"/>
<dbReference type="Pfam" id="PF03177">
    <property type="entry name" value="Nucleoporin_C"/>
    <property type="match status" value="1"/>
</dbReference>